<organism evidence="2 3">
    <name type="scientific">Colletotrichum navitas</name>
    <dbReference type="NCBI Taxonomy" id="681940"/>
    <lineage>
        <taxon>Eukaryota</taxon>
        <taxon>Fungi</taxon>
        <taxon>Dikarya</taxon>
        <taxon>Ascomycota</taxon>
        <taxon>Pezizomycotina</taxon>
        <taxon>Sordariomycetes</taxon>
        <taxon>Hypocreomycetidae</taxon>
        <taxon>Glomerellales</taxon>
        <taxon>Glomerellaceae</taxon>
        <taxon>Colletotrichum</taxon>
        <taxon>Colletotrichum graminicola species complex</taxon>
    </lineage>
</organism>
<keyword evidence="3" id="KW-1185">Reference proteome</keyword>
<gene>
    <name evidence="2" type="ORF">LY79DRAFT_52370</name>
</gene>
<dbReference type="RefSeq" id="XP_060417600.1">
    <property type="nucleotide sequence ID" value="XM_060555567.1"/>
</dbReference>
<feature type="compositionally biased region" description="Basic residues" evidence="1">
    <location>
        <begin position="25"/>
        <end position="36"/>
    </location>
</feature>
<name>A0AAD8V741_9PEZI</name>
<dbReference type="EMBL" id="JAHLJV010000011">
    <property type="protein sequence ID" value="KAK1596747.1"/>
    <property type="molecule type" value="Genomic_DNA"/>
</dbReference>
<comment type="caution">
    <text evidence="2">The sequence shown here is derived from an EMBL/GenBank/DDBJ whole genome shotgun (WGS) entry which is preliminary data.</text>
</comment>
<dbReference type="GeneID" id="85439807"/>
<proteinExistence type="predicted"/>
<protein>
    <submittedName>
        <fullName evidence="2">Uncharacterized protein</fullName>
    </submittedName>
</protein>
<sequence>MTWAIPAPGVFPKSSHPCPGYQRYPGRKRRRKRRGGGGKNIPPNPKMIPFPPHQTCNNPLCCTKQKKDGQLGVPPANCLHYFLLPPFVSHRLIIYFDSSGRVLVLLLLERNAPNVKAVVTLRSSVFLVCNNYLPTLFTIACGRRTRIQSHTQNKTKIYIFLTIESQNMNGDAATAPLKKGWSGGGGGDTKRGGALLKTAKQGEATRSMINGENEGRVGRDLVVCTV</sequence>
<evidence type="ECO:0000256" key="1">
    <source>
        <dbReference type="SAM" id="MobiDB-lite"/>
    </source>
</evidence>
<accession>A0AAD8V741</accession>
<evidence type="ECO:0000313" key="2">
    <source>
        <dbReference type="EMBL" id="KAK1596747.1"/>
    </source>
</evidence>
<evidence type="ECO:0000313" key="3">
    <source>
        <dbReference type="Proteomes" id="UP001230504"/>
    </source>
</evidence>
<dbReference type="Proteomes" id="UP001230504">
    <property type="component" value="Unassembled WGS sequence"/>
</dbReference>
<dbReference type="AlphaFoldDB" id="A0AAD8V741"/>
<feature type="region of interest" description="Disordered" evidence="1">
    <location>
        <begin position="14"/>
        <end position="48"/>
    </location>
</feature>
<reference evidence="2" key="1">
    <citation type="submission" date="2021-06" db="EMBL/GenBank/DDBJ databases">
        <title>Comparative genomics, transcriptomics and evolutionary studies reveal genomic signatures of adaptation to plant cell wall in hemibiotrophic fungi.</title>
        <authorList>
            <consortium name="DOE Joint Genome Institute"/>
            <person name="Baroncelli R."/>
            <person name="Diaz J.F."/>
            <person name="Benocci T."/>
            <person name="Peng M."/>
            <person name="Battaglia E."/>
            <person name="Haridas S."/>
            <person name="Andreopoulos W."/>
            <person name="Labutti K."/>
            <person name="Pangilinan J."/>
            <person name="Floch G.L."/>
            <person name="Makela M.R."/>
            <person name="Henrissat B."/>
            <person name="Grigoriev I.V."/>
            <person name="Crouch J.A."/>
            <person name="De Vries R.P."/>
            <person name="Sukno S.A."/>
            <person name="Thon M.R."/>
        </authorList>
    </citation>
    <scope>NUCLEOTIDE SEQUENCE</scope>
    <source>
        <strain evidence="2">CBS 125086</strain>
    </source>
</reference>